<accession>A0AA96V5U9</accession>
<dbReference type="Gene3D" id="3.30.565.10">
    <property type="entry name" value="Histidine kinase-like ATPase, C-terminal domain"/>
    <property type="match status" value="1"/>
</dbReference>
<evidence type="ECO:0000259" key="2">
    <source>
        <dbReference type="SMART" id="SM00387"/>
    </source>
</evidence>
<feature type="compositionally biased region" description="Polar residues" evidence="1">
    <location>
        <begin position="1"/>
        <end position="22"/>
    </location>
</feature>
<dbReference type="Pfam" id="PF02518">
    <property type="entry name" value="HATPase_c"/>
    <property type="match status" value="1"/>
</dbReference>
<feature type="domain" description="Histidine kinase/HSP90-like ATPase" evidence="2">
    <location>
        <begin position="127"/>
        <end position="237"/>
    </location>
</feature>
<dbReference type="Proteomes" id="UP001304970">
    <property type="component" value="Chromosome"/>
</dbReference>
<evidence type="ECO:0000313" key="4">
    <source>
        <dbReference type="Proteomes" id="UP001304970"/>
    </source>
</evidence>
<proteinExistence type="predicted"/>
<sequence>MPENSRTSNCEPSSLISETAQASPPDYSETGIEVFGLLRHDLQNYFSVILMSLELYHMKNDEKYLDKIAEASYKSLDYLSRFKEVERYLYREIVPVPCSLLNAIEKAVFKFPNLSFSIEGEDGVVLGDRNLPAIFEFLFSNVSLYGNVNEPVQISISQSVDGSIRKCRIDVTNYGDPIPESIHSSLFYPGVKGPESTGFGLGLYLSKVMALRYGGDLVLKETTPEKTTLSLILPFSDDDSGI</sequence>
<dbReference type="InterPro" id="IPR036890">
    <property type="entry name" value="HATPase_C_sf"/>
</dbReference>
<evidence type="ECO:0000313" key="3">
    <source>
        <dbReference type="EMBL" id="WNY27089.1"/>
    </source>
</evidence>
<gene>
    <name evidence="3" type="ORF">MsAm2_08760</name>
</gene>
<organism evidence="3 4">
    <name type="scientific">Methanolapillus ohkumae</name>
    <dbReference type="NCBI Taxonomy" id="3028298"/>
    <lineage>
        <taxon>Archaea</taxon>
        <taxon>Methanobacteriati</taxon>
        <taxon>Methanobacteriota</taxon>
        <taxon>Stenosarchaea group</taxon>
        <taxon>Methanomicrobia</taxon>
        <taxon>Methanosarcinales</taxon>
        <taxon>Methanosarcinaceae</taxon>
        <taxon>Methanolapillus</taxon>
    </lineage>
</organism>
<protein>
    <recommendedName>
        <fullName evidence="2">Histidine kinase/HSP90-like ATPase domain-containing protein</fullName>
    </recommendedName>
</protein>
<dbReference type="SUPFAM" id="SSF55874">
    <property type="entry name" value="ATPase domain of HSP90 chaperone/DNA topoisomerase II/histidine kinase"/>
    <property type="match status" value="1"/>
</dbReference>
<keyword evidence="4" id="KW-1185">Reference proteome</keyword>
<evidence type="ECO:0000256" key="1">
    <source>
        <dbReference type="SAM" id="MobiDB-lite"/>
    </source>
</evidence>
<dbReference type="EMBL" id="CP131061">
    <property type="protein sequence ID" value="WNY27089.1"/>
    <property type="molecule type" value="Genomic_DNA"/>
</dbReference>
<dbReference type="RefSeq" id="WP_338097071.1">
    <property type="nucleotide sequence ID" value="NZ_CP131061.1"/>
</dbReference>
<dbReference type="SMART" id="SM00387">
    <property type="entry name" value="HATPase_c"/>
    <property type="match status" value="1"/>
</dbReference>
<feature type="region of interest" description="Disordered" evidence="1">
    <location>
        <begin position="1"/>
        <end position="27"/>
    </location>
</feature>
<dbReference type="GeneID" id="89228296"/>
<reference evidence="3 4" key="1">
    <citation type="submission" date="2023-07" db="EMBL/GenBank/DDBJ databases">
        <title>Closed genome sequence of Methanosarcinaceae archaeon Am2.</title>
        <authorList>
            <person name="Poehlein A."/>
            <person name="Protasov E."/>
            <person name="Platt K."/>
            <person name="Reeh H."/>
            <person name="Daniel R."/>
            <person name="Brune A."/>
        </authorList>
    </citation>
    <scope>NUCLEOTIDE SEQUENCE [LARGE SCALE GENOMIC DNA]</scope>
    <source>
        <strain evidence="3 4">Am2</strain>
    </source>
</reference>
<dbReference type="InterPro" id="IPR003594">
    <property type="entry name" value="HATPase_dom"/>
</dbReference>
<dbReference type="AlphaFoldDB" id="A0AA96V5U9"/>
<name>A0AA96V5U9_9EURY</name>